<dbReference type="PANTHER" id="PTHR45672">
    <property type="entry name" value="PROTEIN DISULFIDE-ISOMERASE C17H9.14C-RELATED"/>
    <property type="match status" value="1"/>
</dbReference>
<dbReference type="GO" id="GO:0005783">
    <property type="term" value="C:endoplasmic reticulum"/>
    <property type="evidence" value="ECO:0007669"/>
    <property type="project" value="TreeGrafter"/>
</dbReference>
<evidence type="ECO:0000259" key="3">
    <source>
        <dbReference type="Pfam" id="PF00085"/>
    </source>
</evidence>
<keyword evidence="2" id="KW-1133">Transmembrane helix</keyword>
<keyword evidence="2" id="KW-0812">Transmembrane</keyword>
<feature type="region of interest" description="Disordered" evidence="1">
    <location>
        <begin position="321"/>
        <end position="347"/>
    </location>
</feature>
<protein>
    <submittedName>
        <fullName evidence="4">LAME_0A01640g1_1</fullName>
    </submittedName>
</protein>
<dbReference type="EMBL" id="LT598483">
    <property type="protein sequence ID" value="SCU77599.1"/>
    <property type="molecule type" value="Genomic_DNA"/>
</dbReference>
<evidence type="ECO:0000256" key="2">
    <source>
        <dbReference type="SAM" id="Phobius"/>
    </source>
</evidence>
<sequence>MDFTHRLNGIGGLAIAVLIFSSLQVVLSALIDVKNSADVYTLLNSSSVPVFIMMYMHGCRYCKELEPDFAYLETLFSGELAVVKVDGKQATLFARDMGVHSFPELFLFSAANDISGFQDNTYLGKFHSNRNLASLALFVSHKTGAMARWPESRVRTVDSELTSIDWSRASLLAFVSPWMDPEAFRLFAGEQSTCALENMARSSDLQIFRIDASSSSTSVWTHEFRIQMTPTLIFLIPTGSGSSRELRIEWHRGCSKLNEQAQEILNTIVAKCGTTEAVSSSNCNTYLHNLPGVSVRELGPVSASNCTEFDPNFSGEFYSEYTTNGEDNYDEDNYDEDDENDDDDDDDAQEWIFDALREL</sequence>
<dbReference type="InterPro" id="IPR051063">
    <property type="entry name" value="PDI"/>
</dbReference>
<gene>
    <name evidence="4" type="ORF">LAME_0A01640G</name>
</gene>
<dbReference type="InterPro" id="IPR036249">
    <property type="entry name" value="Thioredoxin-like_sf"/>
</dbReference>
<evidence type="ECO:0000256" key="1">
    <source>
        <dbReference type="SAM" id="MobiDB-lite"/>
    </source>
</evidence>
<keyword evidence="2" id="KW-0472">Membrane</keyword>
<feature type="compositionally biased region" description="Acidic residues" evidence="1">
    <location>
        <begin position="327"/>
        <end position="347"/>
    </location>
</feature>
<dbReference type="GO" id="GO:0003756">
    <property type="term" value="F:protein disulfide isomerase activity"/>
    <property type="evidence" value="ECO:0007669"/>
    <property type="project" value="TreeGrafter"/>
</dbReference>
<organism evidence="4 5">
    <name type="scientific">Lachancea meyersii CBS 8951</name>
    <dbReference type="NCBI Taxonomy" id="1266667"/>
    <lineage>
        <taxon>Eukaryota</taxon>
        <taxon>Fungi</taxon>
        <taxon>Dikarya</taxon>
        <taxon>Ascomycota</taxon>
        <taxon>Saccharomycotina</taxon>
        <taxon>Saccharomycetes</taxon>
        <taxon>Saccharomycetales</taxon>
        <taxon>Saccharomycetaceae</taxon>
        <taxon>Lachancea</taxon>
    </lineage>
</organism>
<dbReference type="Pfam" id="PF00085">
    <property type="entry name" value="Thioredoxin"/>
    <property type="match status" value="1"/>
</dbReference>
<dbReference type="InterPro" id="IPR013766">
    <property type="entry name" value="Thioredoxin_domain"/>
</dbReference>
<dbReference type="OrthoDB" id="10264505at2759"/>
<proteinExistence type="predicted"/>
<feature type="domain" description="Thioredoxin" evidence="3">
    <location>
        <begin position="42"/>
        <end position="118"/>
    </location>
</feature>
<feature type="transmembrane region" description="Helical" evidence="2">
    <location>
        <begin position="12"/>
        <end position="31"/>
    </location>
</feature>
<keyword evidence="5" id="KW-1185">Reference proteome</keyword>
<evidence type="ECO:0000313" key="5">
    <source>
        <dbReference type="Proteomes" id="UP000191144"/>
    </source>
</evidence>
<dbReference type="CDD" id="cd02961">
    <property type="entry name" value="PDI_a_family"/>
    <property type="match status" value="1"/>
</dbReference>
<dbReference type="AlphaFoldDB" id="A0A1G4IM05"/>
<dbReference type="Proteomes" id="UP000191144">
    <property type="component" value="Chromosome A"/>
</dbReference>
<evidence type="ECO:0000313" key="4">
    <source>
        <dbReference type="EMBL" id="SCU77599.1"/>
    </source>
</evidence>
<dbReference type="SUPFAM" id="SSF52833">
    <property type="entry name" value="Thioredoxin-like"/>
    <property type="match status" value="1"/>
</dbReference>
<accession>A0A1G4IM05</accession>
<reference evidence="5" key="1">
    <citation type="submission" date="2016-03" db="EMBL/GenBank/DDBJ databases">
        <authorList>
            <person name="Devillers Hugo."/>
        </authorList>
    </citation>
    <scope>NUCLEOTIDE SEQUENCE [LARGE SCALE GENOMIC DNA]</scope>
</reference>
<dbReference type="GO" id="GO:0006457">
    <property type="term" value="P:protein folding"/>
    <property type="evidence" value="ECO:0007669"/>
    <property type="project" value="TreeGrafter"/>
</dbReference>
<name>A0A1G4IM05_9SACH</name>
<dbReference type="Gene3D" id="3.40.30.10">
    <property type="entry name" value="Glutaredoxin"/>
    <property type="match status" value="1"/>
</dbReference>